<evidence type="ECO:0000313" key="8">
    <source>
        <dbReference type="EMBL" id="CAG5918828.1"/>
    </source>
</evidence>
<comment type="similarity">
    <text evidence="2">Belongs to the ADIPOR family.</text>
</comment>
<feature type="transmembrane region" description="Helical" evidence="7">
    <location>
        <begin position="234"/>
        <end position="263"/>
    </location>
</feature>
<protein>
    <submittedName>
        <fullName evidence="8">(Atlantic silverside) hypothetical protein</fullName>
    </submittedName>
</protein>
<feature type="transmembrane region" description="Helical" evidence="7">
    <location>
        <begin position="96"/>
        <end position="118"/>
    </location>
</feature>
<keyword evidence="4 7" id="KW-1133">Transmembrane helix</keyword>
<name>A0A8S4B2E6_9TELE</name>
<evidence type="ECO:0000256" key="1">
    <source>
        <dbReference type="ARBA" id="ARBA00004141"/>
    </source>
</evidence>
<keyword evidence="5 7" id="KW-0472">Membrane</keyword>
<feature type="transmembrane region" description="Helical" evidence="7">
    <location>
        <begin position="124"/>
        <end position="154"/>
    </location>
</feature>
<feature type="binding site" evidence="6">
    <location>
        <position position="282"/>
    </location>
    <ligand>
        <name>Zn(2+)</name>
        <dbReference type="ChEBI" id="CHEBI:29105"/>
    </ligand>
</feature>
<organism evidence="8 9">
    <name type="scientific">Menidia menidia</name>
    <name type="common">Atlantic silverside</name>
    <dbReference type="NCBI Taxonomy" id="238744"/>
    <lineage>
        <taxon>Eukaryota</taxon>
        <taxon>Metazoa</taxon>
        <taxon>Chordata</taxon>
        <taxon>Craniata</taxon>
        <taxon>Vertebrata</taxon>
        <taxon>Euteleostomi</taxon>
        <taxon>Actinopterygii</taxon>
        <taxon>Neopterygii</taxon>
        <taxon>Teleostei</taxon>
        <taxon>Neoteleostei</taxon>
        <taxon>Acanthomorphata</taxon>
        <taxon>Ovalentaria</taxon>
        <taxon>Atherinomorphae</taxon>
        <taxon>Atheriniformes</taxon>
        <taxon>Atherinopsidae</taxon>
        <taxon>Menidiinae</taxon>
        <taxon>Menidia</taxon>
    </lineage>
</organism>
<dbReference type="PANTHER" id="PTHR20855:SF15">
    <property type="entry name" value="PROGESTIN AND ADIPOQ RECEPTOR FAMILY MEMBER 3"/>
    <property type="match status" value="1"/>
</dbReference>
<comment type="caution">
    <text evidence="8">The sequence shown here is derived from an EMBL/GenBank/DDBJ whole genome shotgun (WGS) entry which is preliminary data.</text>
</comment>
<evidence type="ECO:0000313" key="9">
    <source>
        <dbReference type="Proteomes" id="UP000677803"/>
    </source>
</evidence>
<evidence type="ECO:0000256" key="3">
    <source>
        <dbReference type="ARBA" id="ARBA00022692"/>
    </source>
</evidence>
<evidence type="ECO:0000256" key="7">
    <source>
        <dbReference type="SAM" id="Phobius"/>
    </source>
</evidence>
<feature type="binding site" evidence="6">
    <location>
        <position position="286"/>
    </location>
    <ligand>
        <name>Zn(2+)</name>
        <dbReference type="ChEBI" id="CHEBI:29105"/>
    </ligand>
</feature>
<dbReference type="Pfam" id="PF03006">
    <property type="entry name" value="HlyIII"/>
    <property type="match status" value="1"/>
</dbReference>
<comment type="subcellular location">
    <subcellularLocation>
        <location evidence="1">Membrane</location>
        <topology evidence="1">Multi-pass membrane protein</topology>
    </subcellularLocation>
</comment>
<keyword evidence="9" id="KW-1185">Reference proteome</keyword>
<evidence type="ECO:0000256" key="6">
    <source>
        <dbReference type="PIRSR" id="PIRSR604254-1"/>
    </source>
</evidence>
<dbReference type="AlphaFoldDB" id="A0A8S4B2E6"/>
<keyword evidence="3 7" id="KW-0812">Transmembrane</keyword>
<evidence type="ECO:0000256" key="4">
    <source>
        <dbReference type="ARBA" id="ARBA00022989"/>
    </source>
</evidence>
<sequence length="319" mass="36778">MCLTSSQNKVDFAGPAMPQKPQKNAQTAHYIELGGYQYWPVLVPRGIRLYTYEQIPGFLRENPYITDGYRAYLPSRLCIKSLFILSNETVNIWSHLLGFLLFFCLGVYNMSCVLPTFGASREDYVIYSIGLFCFQVGVFPLCMLCSVGFHLFCCHRSEKTSRRWMALDYAGVSIGILGCYVPGVFYTFYCNNYWRQVYLVTVLAMILAIFFAQIHPHYLSKQWKRLRSLIFCSVAGYGLIPTAFIPRILGMYFIAALALIFYVSKVPERYFPGQLNYVGSSHQVWHALLVLMFYWWHQSSGFIMAHRHSQPCPDAPHHT</sequence>
<dbReference type="OrthoDB" id="529367at2759"/>
<keyword evidence="6" id="KW-0479">Metal-binding</keyword>
<feature type="transmembrane region" description="Helical" evidence="7">
    <location>
        <begin position="195"/>
        <end position="214"/>
    </location>
</feature>
<feature type="transmembrane region" description="Helical" evidence="7">
    <location>
        <begin position="166"/>
        <end position="189"/>
    </location>
</feature>
<dbReference type="GO" id="GO:0038023">
    <property type="term" value="F:signaling receptor activity"/>
    <property type="evidence" value="ECO:0007669"/>
    <property type="project" value="TreeGrafter"/>
</dbReference>
<dbReference type="InterPro" id="IPR004254">
    <property type="entry name" value="AdipoR/HlyIII-related"/>
</dbReference>
<dbReference type="PANTHER" id="PTHR20855">
    <property type="entry name" value="ADIPOR/PROGESTIN RECEPTOR-RELATED"/>
    <property type="match status" value="1"/>
</dbReference>
<dbReference type="Proteomes" id="UP000677803">
    <property type="component" value="Unassembled WGS sequence"/>
</dbReference>
<proteinExistence type="inferred from homology"/>
<reference evidence="8" key="1">
    <citation type="submission" date="2021-05" db="EMBL/GenBank/DDBJ databases">
        <authorList>
            <person name="Tigano A."/>
        </authorList>
    </citation>
    <scope>NUCLEOTIDE SEQUENCE</scope>
</reference>
<accession>A0A8S4B2E6</accession>
<gene>
    <name evidence="8" type="ORF">MMEN_LOCUS10176</name>
</gene>
<evidence type="ECO:0000256" key="2">
    <source>
        <dbReference type="ARBA" id="ARBA00007018"/>
    </source>
</evidence>
<dbReference type="GO" id="GO:0046872">
    <property type="term" value="F:metal ion binding"/>
    <property type="evidence" value="ECO:0007669"/>
    <property type="project" value="UniProtKB-KW"/>
</dbReference>
<evidence type="ECO:0000256" key="5">
    <source>
        <dbReference type="ARBA" id="ARBA00023136"/>
    </source>
</evidence>
<dbReference type="GO" id="GO:0016020">
    <property type="term" value="C:membrane"/>
    <property type="evidence" value="ECO:0007669"/>
    <property type="project" value="UniProtKB-SubCell"/>
</dbReference>
<feature type="binding site" evidence="6">
    <location>
        <position position="150"/>
    </location>
    <ligand>
        <name>Zn(2+)</name>
        <dbReference type="ChEBI" id="CHEBI:29105"/>
    </ligand>
</feature>
<dbReference type="EMBL" id="CAJRST010011112">
    <property type="protein sequence ID" value="CAG5918828.1"/>
    <property type="molecule type" value="Genomic_DNA"/>
</dbReference>
<keyword evidence="6" id="KW-0862">Zinc</keyword>